<evidence type="ECO:0000313" key="14">
    <source>
        <dbReference type="Proteomes" id="UP000235116"/>
    </source>
</evidence>
<dbReference type="Gene3D" id="1.10.287.950">
    <property type="entry name" value="Methyl-accepting chemotaxis protein"/>
    <property type="match status" value="1"/>
</dbReference>
<dbReference type="Pfam" id="PF00672">
    <property type="entry name" value="HAMP"/>
    <property type="match status" value="1"/>
</dbReference>
<gene>
    <name evidence="13" type="ORF">Kalk_11830</name>
</gene>
<dbReference type="CDD" id="cd11386">
    <property type="entry name" value="MCP_signal"/>
    <property type="match status" value="1"/>
</dbReference>
<evidence type="ECO:0000256" key="5">
    <source>
        <dbReference type="ARBA" id="ARBA00023136"/>
    </source>
</evidence>
<dbReference type="Pfam" id="PF00015">
    <property type="entry name" value="MCPsignal"/>
    <property type="match status" value="1"/>
</dbReference>
<sequence>MDTSKGKGSLSLLSKGVALGFLLVSLICVSVIGYQYTILKDFERLVVEDLDHANSVQTMNYLFKVQVQEWKNVLLRGHDKDKLDKYWGSFQKREAEIQDVGKTLLTHLSDESSKNKVVSFLTAHQKMAAAYRAGLEQFKQSGFDHKAGDQAVSGIDREPAQLLAEAVEMIITQSQNMAQRNTQRSSTMAAVVIPLVLVTVLIIVGGVIYAMNNLVISPLNSLMTGIKRMTQGDYTQPVSTKAKGELAQLANDVNIMQHGLRNMIEDMKSSATVLDDNSQRLQSMMAGMLRQSDEVQTRTELLATATNEMTAASQEVAGNASGAAEAAMQADHSAQDGIKVMNNTIGSINQLADDVQNVASVMNKLASDTSKIGSVLDVIKGIAEQTNLLALNAAIEAARAGEQGRGFAVVADEVRTLAQRTQESTEEIHQIISTVHNGTKDAVQAMQVSQDRTAQCVTLSQQAGETISSVTAAVETIKGMNTQIATAAEEQSSVADEINANINGVAALAQETHESVENSREISQKLSSLASSFRQLSSQYKV</sequence>
<dbReference type="PANTHER" id="PTHR32089:SF112">
    <property type="entry name" value="LYSOZYME-LIKE PROTEIN-RELATED"/>
    <property type="match status" value="1"/>
</dbReference>
<dbReference type="InterPro" id="IPR004089">
    <property type="entry name" value="MCPsignal_dom"/>
</dbReference>
<evidence type="ECO:0000256" key="1">
    <source>
        <dbReference type="ARBA" id="ARBA00004429"/>
    </source>
</evidence>
<dbReference type="RefSeq" id="WP_101894450.1">
    <property type="nucleotide sequence ID" value="NZ_CP022684.1"/>
</dbReference>
<dbReference type="GO" id="GO:0007165">
    <property type="term" value="P:signal transduction"/>
    <property type="evidence" value="ECO:0007669"/>
    <property type="project" value="UniProtKB-KW"/>
</dbReference>
<comment type="subcellular location">
    <subcellularLocation>
        <location evidence="1">Cell inner membrane</location>
        <topology evidence="1">Multi-pass membrane protein</topology>
    </subcellularLocation>
</comment>
<dbReference type="SUPFAM" id="SSF58104">
    <property type="entry name" value="Methyl-accepting chemotaxis protein (MCP) signaling domain"/>
    <property type="match status" value="1"/>
</dbReference>
<evidence type="ECO:0000256" key="7">
    <source>
        <dbReference type="ARBA" id="ARBA00029447"/>
    </source>
</evidence>
<feature type="transmembrane region" description="Helical" evidence="9">
    <location>
        <begin position="187"/>
        <end position="211"/>
    </location>
</feature>
<evidence type="ECO:0008006" key="15">
    <source>
        <dbReference type="Google" id="ProtNLM"/>
    </source>
</evidence>
<comment type="similarity">
    <text evidence="7">Belongs to the methyl-accepting chemotaxis (MCP) protein family.</text>
</comment>
<dbReference type="Proteomes" id="UP000235116">
    <property type="component" value="Chromosome"/>
</dbReference>
<dbReference type="OrthoDB" id="5613951at2"/>
<keyword evidence="5 9" id="KW-0472">Membrane</keyword>
<accession>A0A2K9LLL8</accession>
<evidence type="ECO:0000313" key="13">
    <source>
        <dbReference type="EMBL" id="AUM13071.1"/>
    </source>
</evidence>
<feature type="domain" description="HAMP" evidence="12">
    <location>
        <begin position="213"/>
        <end position="265"/>
    </location>
</feature>
<evidence type="ECO:0000259" key="10">
    <source>
        <dbReference type="PROSITE" id="PS50111"/>
    </source>
</evidence>
<dbReference type="FunFam" id="1.10.287.950:FF:000001">
    <property type="entry name" value="Methyl-accepting chemotaxis sensory transducer"/>
    <property type="match status" value="1"/>
</dbReference>
<evidence type="ECO:0000256" key="6">
    <source>
        <dbReference type="ARBA" id="ARBA00023224"/>
    </source>
</evidence>
<evidence type="ECO:0000256" key="9">
    <source>
        <dbReference type="SAM" id="Phobius"/>
    </source>
</evidence>
<evidence type="ECO:0000256" key="2">
    <source>
        <dbReference type="ARBA" id="ARBA00022519"/>
    </source>
</evidence>
<dbReference type="PROSITE" id="PS50192">
    <property type="entry name" value="T_SNARE"/>
    <property type="match status" value="1"/>
</dbReference>
<dbReference type="PANTHER" id="PTHR32089">
    <property type="entry name" value="METHYL-ACCEPTING CHEMOTAXIS PROTEIN MCPB"/>
    <property type="match status" value="1"/>
</dbReference>
<keyword evidence="4 9" id="KW-1133">Transmembrane helix</keyword>
<dbReference type="GO" id="GO:0005886">
    <property type="term" value="C:plasma membrane"/>
    <property type="evidence" value="ECO:0007669"/>
    <property type="project" value="UniProtKB-SubCell"/>
</dbReference>
<keyword evidence="14" id="KW-1185">Reference proteome</keyword>
<evidence type="ECO:0000259" key="12">
    <source>
        <dbReference type="PROSITE" id="PS50885"/>
    </source>
</evidence>
<keyword evidence="6 8" id="KW-0807">Transducer</keyword>
<dbReference type="InterPro" id="IPR000727">
    <property type="entry name" value="T_SNARE_dom"/>
</dbReference>
<dbReference type="GO" id="GO:0006935">
    <property type="term" value="P:chemotaxis"/>
    <property type="evidence" value="ECO:0007669"/>
    <property type="project" value="UniProtKB-ARBA"/>
</dbReference>
<dbReference type="EMBL" id="CP022684">
    <property type="protein sequence ID" value="AUM13071.1"/>
    <property type="molecule type" value="Genomic_DNA"/>
</dbReference>
<keyword evidence="2" id="KW-0997">Cell inner membrane</keyword>
<dbReference type="CDD" id="cd06225">
    <property type="entry name" value="HAMP"/>
    <property type="match status" value="1"/>
</dbReference>
<dbReference type="KEGG" id="kak:Kalk_11830"/>
<dbReference type="SMART" id="SM00283">
    <property type="entry name" value="MA"/>
    <property type="match status" value="1"/>
</dbReference>
<dbReference type="PROSITE" id="PS50111">
    <property type="entry name" value="CHEMOTAXIS_TRANSDUC_2"/>
    <property type="match status" value="1"/>
</dbReference>
<dbReference type="SMART" id="SM00304">
    <property type="entry name" value="HAMP"/>
    <property type="match status" value="1"/>
</dbReference>
<proteinExistence type="inferred from homology"/>
<evidence type="ECO:0000256" key="4">
    <source>
        <dbReference type="ARBA" id="ARBA00022989"/>
    </source>
</evidence>
<evidence type="ECO:0000256" key="3">
    <source>
        <dbReference type="ARBA" id="ARBA00022692"/>
    </source>
</evidence>
<feature type="transmembrane region" description="Helical" evidence="9">
    <location>
        <begin position="12"/>
        <end position="34"/>
    </location>
</feature>
<dbReference type="PROSITE" id="PS50885">
    <property type="entry name" value="HAMP"/>
    <property type="match status" value="1"/>
</dbReference>
<keyword evidence="2" id="KW-1003">Cell membrane</keyword>
<evidence type="ECO:0000256" key="8">
    <source>
        <dbReference type="PROSITE-ProRule" id="PRU00284"/>
    </source>
</evidence>
<dbReference type="AlphaFoldDB" id="A0A2K9LLL8"/>
<protein>
    <recommendedName>
        <fullName evidence="15">Methyl-accepting chemotaxis protein</fullName>
    </recommendedName>
</protein>
<dbReference type="InterPro" id="IPR003660">
    <property type="entry name" value="HAMP_dom"/>
</dbReference>
<organism evidence="13 14">
    <name type="scientific">Ketobacter alkanivorans</name>
    <dbReference type="NCBI Taxonomy" id="1917421"/>
    <lineage>
        <taxon>Bacteria</taxon>
        <taxon>Pseudomonadati</taxon>
        <taxon>Pseudomonadota</taxon>
        <taxon>Gammaproteobacteria</taxon>
        <taxon>Pseudomonadales</taxon>
        <taxon>Ketobacteraceae</taxon>
        <taxon>Ketobacter</taxon>
    </lineage>
</organism>
<feature type="domain" description="Methyl-accepting transducer" evidence="10">
    <location>
        <begin position="270"/>
        <end position="506"/>
    </location>
</feature>
<evidence type="ECO:0000259" key="11">
    <source>
        <dbReference type="PROSITE" id="PS50192"/>
    </source>
</evidence>
<keyword evidence="3 9" id="KW-0812">Transmembrane</keyword>
<feature type="domain" description="T-SNARE coiled-coil homology" evidence="11">
    <location>
        <begin position="457"/>
        <end position="519"/>
    </location>
</feature>
<name>A0A2K9LLL8_9GAMM</name>
<reference evidence="14" key="1">
    <citation type="submission" date="2017-08" db="EMBL/GenBank/DDBJ databases">
        <title>Direct submision.</title>
        <authorList>
            <person name="Kim S.-J."/>
            <person name="Rhee S.-K."/>
        </authorList>
    </citation>
    <scope>NUCLEOTIDE SEQUENCE [LARGE SCALE GENOMIC DNA]</scope>
    <source>
        <strain evidence="14">GI5</strain>
    </source>
</reference>